<dbReference type="SUPFAM" id="SSF103473">
    <property type="entry name" value="MFS general substrate transporter"/>
    <property type="match status" value="2"/>
</dbReference>
<dbReference type="Gene3D" id="1.20.1250.20">
    <property type="entry name" value="MFS general substrate transporter like domains"/>
    <property type="match status" value="2"/>
</dbReference>
<feature type="transmembrane region" description="Helical" evidence="9">
    <location>
        <begin position="853"/>
        <end position="872"/>
    </location>
</feature>
<dbReference type="Pfam" id="PF04515">
    <property type="entry name" value="Choline_transpo"/>
    <property type="match status" value="1"/>
</dbReference>
<feature type="transmembrane region" description="Helical" evidence="9">
    <location>
        <begin position="741"/>
        <end position="767"/>
    </location>
</feature>
<name>A0A816K290_BRANA</name>
<comment type="similarity">
    <text evidence="3">Belongs to the major facilitator superfamily.</text>
</comment>
<feature type="transmembrane region" description="Helical" evidence="9">
    <location>
        <begin position="207"/>
        <end position="226"/>
    </location>
</feature>
<feature type="transmembrane region" description="Helical" evidence="9">
    <location>
        <begin position="173"/>
        <end position="195"/>
    </location>
</feature>
<dbReference type="PROSITE" id="PS50850">
    <property type="entry name" value="MFS"/>
    <property type="match status" value="1"/>
</dbReference>
<comment type="subcellular location">
    <subcellularLocation>
        <location evidence="1">Membrane</location>
        <topology evidence="1">Multi-pass membrane protein</topology>
    </subcellularLocation>
</comment>
<keyword evidence="7 9" id="KW-0472">Membrane</keyword>
<dbReference type="EMBL" id="HG994366">
    <property type="protein sequence ID" value="CAF1884512.1"/>
    <property type="molecule type" value="Genomic_DNA"/>
</dbReference>
<feature type="transmembrane region" description="Helical" evidence="9">
    <location>
        <begin position="1155"/>
        <end position="1178"/>
    </location>
</feature>
<feature type="transmembrane region" description="Helical" evidence="9">
    <location>
        <begin position="788"/>
        <end position="809"/>
    </location>
</feature>
<feature type="transmembrane region" description="Helical" evidence="9">
    <location>
        <begin position="1256"/>
        <end position="1274"/>
    </location>
</feature>
<feature type="transmembrane region" description="Helical" evidence="9">
    <location>
        <begin position="660"/>
        <end position="684"/>
    </location>
</feature>
<dbReference type="PANTHER" id="PTHR23504:SF102">
    <property type="entry name" value="PROTEIN ZINC INDUCED FACILITATOR 1"/>
    <property type="match status" value="1"/>
</dbReference>
<feature type="transmembrane region" description="Helical" evidence="9">
    <location>
        <begin position="620"/>
        <end position="640"/>
    </location>
</feature>
<dbReference type="Pfam" id="PF07690">
    <property type="entry name" value="MFS_1"/>
    <property type="match status" value="2"/>
</dbReference>
<feature type="transmembrane region" description="Helical" evidence="9">
    <location>
        <begin position="232"/>
        <end position="252"/>
    </location>
</feature>
<dbReference type="PANTHER" id="PTHR23504">
    <property type="entry name" value="MAJOR FACILITATOR SUPERFAMILY DOMAIN-CONTAINING PROTEIN 10"/>
    <property type="match status" value="1"/>
</dbReference>
<evidence type="ECO:0000259" key="10">
    <source>
        <dbReference type="PROSITE" id="PS50850"/>
    </source>
</evidence>
<feature type="transmembrane region" description="Helical" evidence="9">
    <location>
        <begin position="308"/>
        <end position="329"/>
    </location>
</feature>
<dbReference type="FunFam" id="1.20.1250.20:FF:000301">
    <property type="entry name" value="Protein ZINC INDUCED FACILITATOR-LIKE 1"/>
    <property type="match status" value="1"/>
</dbReference>
<evidence type="ECO:0000256" key="1">
    <source>
        <dbReference type="ARBA" id="ARBA00004141"/>
    </source>
</evidence>
<keyword evidence="4" id="KW-0813">Transport</keyword>
<feature type="transmembrane region" description="Helical" evidence="9">
    <location>
        <begin position="1434"/>
        <end position="1450"/>
    </location>
</feature>
<feature type="transmembrane region" description="Helical" evidence="9">
    <location>
        <begin position="1081"/>
        <end position="1102"/>
    </location>
</feature>
<feature type="region of interest" description="Disordered" evidence="8">
    <location>
        <begin position="1017"/>
        <end position="1058"/>
    </location>
</feature>
<feature type="transmembrane region" description="Helical" evidence="9">
    <location>
        <begin position="1185"/>
        <end position="1206"/>
    </location>
</feature>
<organism evidence="11">
    <name type="scientific">Brassica napus</name>
    <name type="common">Rape</name>
    <dbReference type="NCBI Taxonomy" id="3708"/>
    <lineage>
        <taxon>Eukaryota</taxon>
        <taxon>Viridiplantae</taxon>
        <taxon>Streptophyta</taxon>
        <taxon>Embryophyta</taxon>
        <taxon>Tracheophyta</taxon>
        <taxon>Spermatophyta</taxon>
        <taxon>Magnoliopsida</taxon>
        <taxon>eudicotyledons</taxon>
        <taxon>Gunneridae</taxon>
        <taxon>Pentapetalae</taxon>
        <taxon>rosids</taxon>
        <taxon>malvids</taxon>
        <taxon>Brassicales</taxon>
        <taxon>Brassicaceae</taxon>
        <taxon>Brassiceae</taxon>
        <taxon>Brassica</taxon>
    </lineage>
</organism>
<dbReference type="InterPro" id="IPR011701">
    <property type="entry name" value="MFS"/>
</dbReference>
<evidence type="ECO:0000256" key="8">
    <source>
        <dbReference type="SAM" id="MobiDB-lite"/>
    </source>
</evidence>
<comment type="similarity">
    <text evidence="2">Belongs to the CTL (choline transporter-like) family.</text>
</comment>
<evidence type="ECO:0000256" key="4">
    <source>
        <dbReference type="ARBA" id="ARBA00022448"/>
    </source>
</evidence>
<proteinExistence type="inferred from homology"/>
<evidence type="ECO:0000313" key="11">
    <source>
        <dbReference type="EMBL" id="CAF1884512.1"/>
    </source>
</evidence>
<feature type="domain" description="Major facilitator superfamily (MFS) profile" evidence="10">
    <location>
        <begin position="135"/>
        <end position="580"/>
    </location>
</feature>
<feature type="transmembrane region" description="Helical" evidence="9">
    <location>
        <begin position="133"/>
        <end position="161"/>
    </location>
</feature>
<accession>A0A816K290</accession>
<feature type="transmembrane region" description="Helical" evidence="9">
    <location>
        <begin position="456"/>
        <end position="475"/>
    </location>
</feature>
<keyword evidence="5 9" id="KW-0812">Transmembrane</keyword>
<evidence type="ECO:0000256" key="6">
    <source>
        <dbReference type="ARBA" id="ARBA00022989"/>
    </source>
</evidence>
<keyword evidence="6 9" id="KW-1133">Transmembrane helix</keyword>
<feature type="transmembrane region" description="Helical" evidence="9">
    <location>
        <begin position="696"/>
        <end position="721"/>
    </location>
</feature>
<protein>
    <submittedName>
        <fullName evidence="11">(rape) hypothetical protein</fullName>
    </submittedName>
</protein>
<feature type="transmembrane region" description="Helical" evidence="9">
    <location>
        <begin position="481"/>
        <end position="504"/>
    </location>
</feature>
<dbReference type="Proteomes" id="UP001295469">
    <property type="component" value="Chromosome C02"/>
</dbReference>
<evidence type="ECO:0000256" key="3">
    <source>
        <dbReference type="ARBA" id="ARBA00008335"/>
    </source>
</evidence>
<evidence type="ECO:0000256" key="7">
    <source>
        <dbReference type="ARBA" id="ARBA00023136"/>
    </source>
</evidence>
<sequence>MCIHPDSLVSFLLSSLSHVTSKKHSYGYYYYDDTCVTTFLALWLHPLYISYYSLRDRLFICLAPATIEIHLCGSFFFFAELQGCVVHCGGVELRRREMAEEYKEALLEKHKYHEGCPGCKVEQMKQLRKGYPYLELSFVWIIVLSTSLPISSLYPFLYYMIEDFGVAKTEKDIGFYAGFIGCSFMLGRALTSVFWGIVADRYGRKPIILLGTISIAIFNALFGLSLNFWMAIGTRFLLGSFNCLLGTMKAYASEIFRDEYQATAMSAVSTAWGIGLIIGPALGGFLAQPADKYPNVFSKDSIFGRFRYALPCFTISAFALVVTVLCCFIPETLHNHKLDITSDDDSYEVLEAASRESTASAGKTGKNEKTSQGSLLKNWPLMSSIIVYCVLCLHDTAYSEIFALWANSPRKYGGLSYSTNDVGTVLAISGLGLFSFQVFVYPLAERLLGPVLVTRYAGALMIPIQMSYPFIANLSGLSLSLLLNCASILINVLSVSAITGLLILQNKAVDQSQRGAANGIAMTAMSLFKTVGPAGAGILFSWSERRLNAAFLPGIISLLPFGILYDVMLIILISYIQAISNNCQKVKFIGTYCLLENKFHENCPGCKVYQMKRLRRGFPFTELLSIWIIVLGSCCSFMVGRMLTSVIWGIVADRYGRKPVILIEIASVLVIFHFFLFFISHICFISYLNNAACHRVIFNTLFGVSVNFWMAIITRFCLGSFNGLLVPIKAYAMETIRDEYHGLALSTVSTAWGIGLIFGPAIGGFLAQPAKQYPRLFSEESIFGKFPYFLPCLVISCFALLVFIISLSIPETLHNHKIDGDVSRDESFDALKDFSESHKVAERNEKGSLLKNWPLISSIFVYCIFSLHDMAYTEVFVYPLAERFLGPMLVTRFAGALMIPIQMSYPFIANLSGLSLSLMLNCASIKKKKKTESALTGLMINKAVDQSQRGAANGIAMTAMSLFKTVGPAGAGILFSWSERRLNAAFLPGSHLVFFGLNVIVVVGVALTFKPFLTTVRRAPPPTQTQPPPTRAPPPEEPHPPPSPSPSTPPPQPLQQQSRSIFTPTPQTLASLNSTKYTNKFFLLLFILHKVVAIAFVCFLVFRGVQGLIGSNGNNVKRKEQRILKFLLPQVEAASLLSIILAFSWQMAFRLWPEFMIHFILWSTFLMSLSSGILLLCFQMPATDAVGVCLIAFSIGNGLYACWITRRIKFCSKILVKSLEPVSKFSDLNLPTYYMLAAGFVWMSLWIFGVIGALNFYFPPLVIIGLVLSLAWTTEVMRNVVNLTVSRVVALFYLRGMQSSTRFSFQRALSRNLGSACLGSLFVPTIEALRIVARGLNLLKGEDEFMFCCANCCLNLMTFIFEHGNGWAFVQIAAYGKGFVRASQDTWKLFEDADMVEIVDADITSSICFLTGICSGCVCVIMAAAWTYTVYKPFTATISLLAFFIGYLMTRISMALPHACVSCYYACYAENSESRFFDKTIRDRQALIKNGRVVVPTTPRVRRAVA</sequence>
<evidence type="ECO:0000256" key="9">
    <source>
        <dbReference type="SAM" id="Phobius"/>
    </source>
</evidence>
<dbReference type="CDD" id="cd17330">
    <property type="entry name" value="MFS_SLC46_TetA_like"/>
    <property type="match status" value="1"/>
</dbReference>
<gene>
    <name evidence="11" type="ORF">DARMORV10_C02P06410.1</name>
</gene>
<feature type="transmembrane region" description="Helical" evidence="9">
    <location>
        <begin position="554"/>
        <end position="576"/>
    </location>
</feature>
<feature type="transmembrane region" description="Helical" evidence="9">
    <location>
        <begin position="1123"/>
        <end position="1143"/>
    </location>
</feature>
<feature type="transmembrane region" description="Helical" evidence="9">
    <location>
        <begin position="516"/>
        <end position="542"/>
    </location>
</feature>
<feature type="compositionally biased region" description="Pro residues" evidence="8">
    <location>
        <begin position="1040"/>
        <end position="1053"/>
    </location>
</feature>
<feature type="compositionally biased region" description="Pro residues" evidence="8">
    <location>
        <begin position="1019"/>
        <end position="1033"/>
    </location>
</feature>
<dbReference type="InterPro" id="IPR036259">
    <property type="entry name" value="MFS_trans_sf"/>
</dbReference>
<dbReference type="GO" id="GO:0009705">
    <property type="term" value="C:plant-type vacuole membrane"/>
    <property type="evidence" value="ECO:0007669"/>
    <property type="project" value="UniProtKB-ARBA"/>
</dbReference>
<dbReference type="InterPro" id="IPR007603">
    <property type="entry name" value="Choline_transptr-like"/>
</dbReference>
<feature type="transmembrane region" description="Helical" evidence="9">
    <location>
        <begin position="264"/>
        <end position="288"/>
    </location>
</feature>
<feature type="transmembrane region" description="Helical" evidence="9">
    <location>
        <begin position="37"/>
        <end position="54"/>
    </location>
</feature>
<evidence type="ECO:0000256" key="5">
    <source>
        <dbReference type="ARBA" id="ARBA00022692"/>
    </source>
</evidence>
<evidence type="ECO:0000256" key="2">
    <source>
        <dbReference type="ARBA" id="ARBA00007168"/>
    </source>
</evidence>
<dbReference type="GO" id="GO:0022857">
    <property type="term" value="F:transmembrane transporter activity"/>
    <property type="evidence" value="ECO:0007669"/>
    <property type="project" value="InterPro"/>
</dbReference>
<dbReference type="InterPro" id="IPR020846">
    <property type="entry name" value="MFS_dom"/>
</dbReference>
<feature type="transmembrane region" description="Helical" evidence="9">
    <location>
        <begin position="985"/>
        <end position="1009"/>
    </location>
</feature>
<feature type="transmembrane region" description="Helical" evidence="9">
    <location>
        <begin position="385"/>
        <end position="405"/>
    </location>
</feature>
<feature type="transmembrane region" description="Helical" evidence="9">
    <location>
        <begin position="1407"/>
        <end position="1428"/>
    </location>
</feature>
<reference evidence="11" key="1">
    <citation type="submission" date="2021-01" db="EMBL/GenBank/DDBJ databases">
        <authorList>
            <consortium name="Genoscope - CEA"/>
            <person name="William W."/>
        </authorList>
    </citation>
    <scope>NUCLEOTIDE SEQUENCE</scope>
</reference>
<feature type="transmembrane region" description="Helical" evidence="9">
    <location>
        <begin position="425"/>
        <end position="444"/>
    </location>
</feature>
<feature type="transmembrane region" description="Helical" evidence="9">
    <location>
        <begin position="884"/>
        <end position="901"/>
    </location>
</feature>